<dbReference type="InterPro" id="IPR050447">
    <property type="entry name" value="Erg6_SMT_methyltransf"/>
</dbReference>
<reference evidence="3 4" key="1">
    <citation type="journal article" date="2019" name="Emerg. Microbes Infect.">
        <title>Comprehensive subspecies identification of 175 nontuberculous mycobacteria species based on 7547 genomic profiles.</title>
        <authorList>
            <person name="Matsumoto Y."/>
            <person name="Kinjo T."/>
            <person name="Motooka D."/>
            <person name="Nabeya D."/>
            <person name="Jung N."/>
            <person name="Uechi K."/>
            <person name="Horii T."/>
            <person name="Iida T."/>
            <person name="Fujita J."/>
            <person name="Nakamura S."/>
        </authorList>
    </citation>
    <scope>NUCLEOTIDE SEQUENCE [LARGE SCALE GENOMIC DNA]</scope>
    <source>
        <strain evidence="3 4">JCM 13392</strain>
    </source>
</reference>
<dbReference type="PANTHER" id="PTHR44068:SF11">
    <property type="entry name" value="GERANYL DIPHOSPHATE 2-C-METHYLTRANSFERASE"/>
    <property type="match status" value="1"/>
</dbReference>
<dbReference type="RefSeq" id="WP_193489372.1">
    <property type="nucleotide sequence ID" value="NZ_BLKT01000003.1"/>
</dbReference>
<name>A0A7I9WMJ6_9MYCO</name>
<dbReference type="EMBL" id="BLKT01000003">
    <property type="protein sequence ID" value="GFG58578.1"/>
    <property type="molecule type" value="Genomic_DNA"/>
</dbReference>
<protein>
    <submittedName>
        <fullName evidence="3">SAM-dependent methyltransferase</fullName>
    </submittedName>
</protein>
<dbReference type="PANTHER" id="PTHR44068">
    <property type="entry name" value="ZGC:194242"/>
    <property type="match status" value="1"/>
</dbReference>
<dbReference type="Proteomes" id="UP000465241">
    <property type="component" value="Unassembled WGS sequence"/>
</dbReference>
<dbReference type="InterPro" id="IPR029063">
    <property type="entry name" value="SAM-dependent_MTases_sf"/>
</dbReference>
<dbReference type="GO" id="GO:0032259">
    <property type="term" value="P:methylation"/>
    <property type="evidence" value="ECO:0007669"/>
    <property type="project" value="UniProtKB-KW"/>
</dbReference>
<dbReference type="AlphaFoldDB" id="A0A7I9WMJ6"/>
<evidence type="ECO:0000259" key="2">
    <source>
        <dbReference type="Pfam" id="PF08241"/>
    </source>
</evidence>
<evidence type="ECO:0000313" key="3">
    <source>
        <dbReference type="EMBL" id="GFG58578.1"/>
    </source>
</evidence>
<dbReference type="GO" id="GO:0008757">
    <property type="term" value="F:S-adenosylmethionine-dependent methyltransferase activity"/>
    <property type="evidence" value="ECO:0007669"/>
    <property type="project" value="InterPro"/>
</dbReference>
<organism evidence="3 4">
    <name type="scientific">Mycolicibacterium murale</name>
    <dbReference type="NCBI Taxonomy" id="182220"/>
    <lineage>
        <taxon>Bacteria</taxon>
        <taxon>Bacillati</taxon>
        <taxon>Actinomycetota</taxon>
        <taxon>Actinomycetes</taxon>
        <taxon>Mycobacteriales</taxon>
        <taxon>Mycobacteriaceae</taxon>
        <taxon>Mycolicibacterium</taxon>
    </lineage>
</organism>
<keyword evidence="3" id="KW-0489">Methyltransferase</keyword>
<feature type="domain" description="Methyltransferase type 11" evidence="2">
    <location>
        <begin position="58"/>
        <end position="147"/>
    </location>
</feature>
<proteinExistence type="predicted"/>
<keyword evidence="1 3" id="KW-0808">Transferase</keyword>
<accession>A0A7I9WMJ6</accession>
<evidence type="ECO:0000313" key="4">
    <source>
        <dbReference type="Proteomes" id="UP000465241"/>
    </source>
</evidence>
<keyword evidence="4" id="KW-1185">Reference proteome</keyword>
<sequence length="251" mass="27169">MSEAMEAEFGTVAEFTAQVARDFGPSFHIPAGCRGSGSPAALDWLMEHLELVPGESLLDSGAGVGGPAAYAVQQRSVRPTLLEPEHGACRAAQALFGYPVVQASATDMPFEDQMFDAAWALGVMCTLEDQLAFLTELRRVVRSPGRIGLLVFMAQIPDPAGQPDGNNFPTRSTLTDLIVRSGLRVEHWHSTADLPDIPDDWQAKIDAVTEEIKARHHNERAWQLAEKQSELIGGLLADGTVTGELLVLRRA</sequence>
<dbReference type="CDD" id="cd02440">
    <property type="entry name" value="AdoMet_MTases"/>
    <property type="match status" value="1"/>
</dbReference>
<evidence type="ECO:0000256" key="1">
    <source>
        <dbReference type="ARBA" id="ARBA00022679"/>
    </source>
</evidence>
<gene>
    <name evidence="3" type="ORF">MMUR_27140</name>
</gene>
<dbReference type="SUPFAM" id="SSF53335">
    <property type="entry name" value="S-adenosyl-L-methionine-dependent methyltransferases"/>
    <property type="match status" value="1"/>
</dbReference>
<dbReference type="InterPro" id="IPR013216">
    <property type="entry name" value="Methyltransf_11"/>
</dbReference>
<dbReference type="Gene3D" id="3.40.50.150">
    <property type="entry name" value="Vaccinia Virus protein VP39"/>
    <property type="match status" value="1"/>
</dbReference>
<comment type="caution">
    <text evidence="3">The sequence shown here is derived from an EMBL/GenBank/DDBJ whole genome shotgun (WGS) entry which is preliminary data.</text>
</comment>
<dbReference type="Pfam" id="PF08241">
    <property type="entry name" value="Methyltransf_11"/>
    <property type="match status" value="1"/>
</dbReference>